<evidence type="ECO:0000313" key="2">
    <source>
        <dbReference type="Proteomes" id="UP001627154"/>
    </source>
</evidence>
<sequence>MQVSSSEYFSVSFEVGDEQSSIDREEFLPATKGAYLARAISCSATPITRIRRTVYCPTEAIHTFENNIHTTGHIERGLRAQGHRFVTGRRAARHLLGAAISSHDRNFLPGRQTSTYNW</sequence>
<comment type="caution">
    <text evidence="1">The sequence shown here is derived from an EMBL/GenBank/DDBJ whole genome shotgun (WGS) entry which is preliminary data.</text>
</comment>
<evidence type="ECO:0000313" key="1">
    <source>
        <dbReference type="EMBL" id="KAL3405019.1"/>
    </source>
</evidence>
<gene>
    <name evidence="1" type="ORF">TKK_002655</name>
</gene>
<accession>A0ABD2XJK3</accession>
<dbReference type="AlphaFoldDB" id="A0ABD2XJK3"/>
<dbReference type="EMBL" id="JBJJXI010000022">
    <property type="protein sequence ID" value="KAL3405019.1"/>
    <property type="molecule type" value="Genomic_DNA"/>
</dbReference>
<proteinExistence type="predicted"/>
<dbReference type="Proteomes" id="UP001627154">
    <property type="component" value="Unassembled WGS sequence"/>
</dbReference>
<name>A0ABD2XJK3_9HYME</name>
<protein>
    <submittedName>
        <fullName evidence="1">Uncharacterized protein</fullName>
    </submittedName>
</protein>
<organism evidence="1 2">
    <name type="scientific">Trichogramma kaykai</name>
    <dbReference type="NCBI Taxonomy" id="54128"/>
    <lineage>
        <taxon>Eukaryota</taxon>
        <taxon>Metazoa</taxon>
        <taxon>Ecdysozoa</taxon>
        <taxon>Arthropoda</taxon>
        <taxon>Hexapoda</taxon>
        <taxon>Insecta</taxon>
        <taxon>Pterygota</taxon>
        <taxon>Neoptera</taxon>
        <taxon>Endopterygota</taxon>
        <taxon>Hymenoptera</taxon>
        <taxon>Apocrita</taxon>
        <taxon>Proctotrupomorpha</taxon>
        <taxon>Chalcidoidea</taxon>
        <taxon>Trichogrammatidae</taxon>
        <taxon>Trichogramma</taxon>
    </lineage>
</organism>
<keyword evidence="2" id="KW-1185">Reference proteome</keyword>
<reference evidence="1 2" key="1">
    <citation type="journal article" date="2024" name="bioRxiv">
        <title>A reference genome for Trichogramma kaykai: A tiny desert-dwelling parasitoid wasp with competing sex-ratio distorters.</title>
        <authorList>
            <person name="Culotta J."/>
            <person name="Lindsey A.R."/>
        </authorList>
    </citation>
    <scope>NUCLEOTIDE SEQUENCE [LARGE SCALE GENOMIC DNA]</scope>
    <source>
        <strain evidence="1 2">KSX58</strain>
    </source>
</reference>